<dbReference type="PANTHER" id="PTHR30086">
    <property type="entry name" value="ARGININE EXPORTER PROTEIN ARGO"/>
    <property type="match status" value="1"/>
</dbReference>
<dbReference type="Proteomes" id="UP000460949">
    <property type="component" value="Unassembled WGS sequence"/>
</dbReference>
<proteinExistence type="predicted"/>
<reference evidence="7 8" key="1">
    <citation type="submission" date="2019-11" db="EMBL/GenBank/DDBJ databases">
        <title>Genome sequences of 17 halophilic strains isolated from different environments.</title>
        <authorList>
            <person name="Furrow R.E."/>
        </authorList>
    </citation>
    <scope>NUCLEOTIDE SEQUENCE [LARGE SCALE GENOMIC DNA]</scope>
    <source>
        <strain evidence="7 8">22511_23_Filter</strain>
    </source>
</reference>
<evidence type="ECO:0000256" key="2">
    <source>
        <dbReference type="ARBA" id="ARBA00022475"/>
    </source>
</evidence>
<keyword evidence="4 6" id="KW-1133">Transmembrane helix</keyword>
<dbReference type="EMBL" id="WMET01000001">
    <property type="protein sequence ID" value="MYL19645.1"/>
    <property type="molecule type" value="Genomic_DNA"/>
</dbReference>
<dbReference type="Pfam" id="PF01810">
    <property type="entry name" value="LysE"/>
    <property type="match status" value="1"/>
</dbReference>
<evidence type="ECO:0000313" key="8">
    <source>
        <dbReference type="Proteomes" id="UP000460949"/>
    </source>
</evidence>
<feature type="transmembrane region" description="Helical" evidence="6">
    <location>
        <begin position="40"/>
        <end position="65"/>
    </location>
</feature>
<evidence type="ECO:0000256" key="3">
    <source>
        <dbReference type="ARBA" id="ARBA00022692"/>
    </source>
</evidence>
<accession>A0A845DSX4</accession>
<dbReference type="OrthoDB" id="9784202at2"/>
<dbReference type="GO" id="GO:0015171">
    <property type="term" value="F:amino acid transmembrane transporter activity"/>
    <property type="evidence" value="ECO:0007669"/>
    <property type="project" value="TreeGrafter"/>
</dbReference>
<keyword evidence="2" id="KW-1003">Cell membrane</keyword>
<keyword evidence="5 6" id="KW-0472">Membrane</keyword>
<evidence type="ECO:0000313" key="7">
    <source>
        <dbReference type="EMBL" id="MYL19645.1"/>
    </source>
</evidence>
<comment type="caution">
    <text evidence="7">The sequence shown here is derived from an EMBL/GenBank/DDBJ whole genome shotgun (WGS) entry which is preliminary data.</text>
</comment>
<feature type="transmembrane region" description="Helical" evidence="6">
    <location>
        <begin position="6"/>
        <end position="28"/>
    </location>
</feature>
<gene>
    <name evidence="7" type="ORF">GLW04_07065</name>
</gene>
<dbReference type="RefSeq" id="WP_160836013.1">
    <property type="nucleotide sequence ID" value="NZ_WMET01000001.1"/>
</dbReference>
<evidence type="ECO:0000256" key="1">
    <source>
        <dbReference type="ARBA" id="ARBA00004651"/>
    </source>
</evidence>
<evidence type="ECO:0000256" key="5">
    <source>
        <dbReference type="ARBA" id="ARBA00023136"/>
    </source>
</evidence>
<feature type="transmembrane region" description="Helical" evidence="6">
    <location>
        <begin position="149"/>
        <end position="169"/>
    </location>
</feature>
<dbReference type="PANTHER" id="PTHR30086:SF20">
    <property type="entry name" value="ARGININE EXPORTER PROTEIN ARGO-RELATED"/>
    <property type="match status" value="1"/>
</dbReference>
<dbReference type="AlphaFoldDB" id="A0A845DSX4"/>
<dbReference type="PIRSF" id="PIRSF006324">
    <property type="entry name" value="LeuE"/>
    <property type="match status" value="1"/>
</dbReference>
<feature type="transmembrane region" description="Helical" evidence="6">
    <location>
        <begin position="115"/>
        <end position="137"/>
    </location>
</feature>
<keyword evidence="3 6" id="KW-0812">Transmembrane</keyword>
<name>A0A845DSX4_9BACI</name>
<dbReference type="InterPro" id="IPR001123">
    <property type="entry name" value="LeuE-type"/>
</dbReference>
<dbReference type="GO" id="GO:0005886">
    <property type="term" value="C:plasma membrane"/>
    <property type="evidence" value="ECO:0007669"/>
    <property type="project" value="UniProtKB-SubCell"/>
</dbReference>
<protein>
    <submittedName>
        <fullName evidence="7">LysE family translocator</fullName>
    </submittedName>
</protein>
<organism evidence="7 8">
    <name type="scientific">Halobacillus litoralis</name>
    <dbReference type="NCBI Taxonomy" id="45668"/>
    <lineage>
        <taxon>Bacteria</taxon>
        <taxon>Bacillati</taxon>
        <taxon>Bacillota</taxon>
        <taxon>Bacilli</taxon>
        <taxon>Bacillales</taxon>
        <taxon>Bacillaceae</taxon>
        <taxon>Halobacillus</taxon>
    </lineage>
</organism>
<evidence type="ECO:0000256" key="4">
    <source>
        <dbReference type="ARBA" id="ARBA00022989"/>
    </source>
</evidence>
<sequence length="206" mass="22173">MEPSVVFSFIGISLLLTLSPGPDILFVLAQSIVQHAKAGIVTALGLCTGLMVHVSAAVFGVSAVIYQSAAAFEIVKYAGAAYLLFLAFQSFTAGESADGPSQGEAEKYHKLYMKGIFMNLLNPKVSLFFLALLPPFVDPSRGSVSLQMLLLGSIFIIQAFLVFFLVSVLSEKIQQNVLHRMSTGKFQKAQGLIFSFIAMQIVISGK</sequence>
<evidence type="ECO:0000256" key="6">
    <source>
        <dbReference type="SAM" id="Phobius"/>
    </source>
</evidence>
<comment type="subcellular location">
    <subcellularLocation>
        <location evidence="1">Cell membrane</location>
        <topology evidence="1">Multi-pass membrane protein</topology>
    </subcellularLocation>
</comment>